<dbReference type="GO" id="GO:0046872">
    <property type="term" value="F:metal ion binding"/>
    <property type="evidence" value="ECO:0007669"/>
    <property type="project" value="UniProtKB-UniRule"/>
</dbReference>
<evidence type="ECO:0000256" key="17">
    <source>
        <dbReference type="PIRNR" id="PIRNR017184"/>
    </source>
</evidence>
<dbReference type="InterPro" id="IPR030677">
    <property type="entry name" value="Nnr"/>
</dbReference>
<dbReference type="InterPro" id="IPR000631">
    <property type="entry name" value="CARKD"/>
</dbReference>
<evidence type="ECO:0000259" key="19">
    <source>
        <dbReference type="PROSITE" id="PS51385"/>
    </source>
</evidence>
<sequence length="459" mass="49928">MQNIYKETGVLDKRAIERYFLSEEILCENASIALKELLSKITHKKSLVYIICGGGNNGADGLALARKISSDYLLKVYMADEPKTPLAKQEYLRCKSAGVEFVRKIYKCDVLIDCLFGSGFRGEISPQTRELIEAMNQSGRKKIACDMPSGVGRFFKGVAFRADYTLCMGALKLDLFSEWAKDYVGEILTAPLGISKENYEIPSNIKLLEAKDLSLPYRSKQDTHKGEYGTLNILTTENEGSKGGASVLSALSSIAFGVGKVSIVGGREVLPYEVMRSEEIGSSVVLFGMGAGVVGEREFSKLHSKTCVLDADVFYSQALKDFLAQNSELVLTPHIKEFASLLRICGIADLSVEEVKAKRDELLLEFCSLYPEVVVVLKGANTLIAKGSKLYICTLGSNNLAKGGSGDILAGMIGSLLAQGEDRLKASTNAILAHALASQKIKTSYGLNPMDLIEAVKYL</sequence>
<dbReference type="Pfam" id="PF03853">
    <property type="entry name" value="YjeF_N"/>
    <property type="match status" value="1"/>
</dbReference>
<evidence type="ECO:0000256" key="5">
    <source>
        <dbReference type="ARBA" id="ARBA00022723"/>
    </source>
</evidence>
<evidence type="ECO:0000256" key="10">
    <source>
        <dbReference type="ARBA" id="ARBA00023027"/>
    </source>
</evidence>
<feature type="domain" description="YjeF C-terminal" evidence="18">
    <location>
        <begin position="208"/>
        <end position="459"/>
    </location>
</feature>
<evidence type="ECO:0000256" key="11">
    <source>
        <dbReference type="ARBA" id="ARBA00023235"/>
    </source>
</evidence>
<keyword evidence="6 17" id="KW-0547">Nucleotide-binding</keyword>
<evidence type="ECO:0000256" key="7">
    <source>
        <dbReference type="ARBA" id="ARBA00022840"/>
    </source>
</evidence>
<proteinExistence type="inferred from homology"/>
<evidence type="ECO:0000256" key="1">
    <source>
        <dbReference type="ARBA" id="ARBA00000013"/>
    </source>
</evidence>
<comment type="catalytic activity">
    <reaction evidence="2 17">
        <text>(6R)-NADPHX = (6S)-NADPHX</text>
        <dbReference type="Rhea" id="RHEA:32227"/>
        <dbReference type="ChEBI" id="CHEBI:64076"/>
        <dbReference type="ChEBI" id="CHEBI:64077"/>
        <dbReference type="EC" id="5.1.99.6"/>
    </reaction>
</comment>
<dbReference type="CDD" id="cd01171">
    <property type="entry name" value="YXKO-related"/>
    <property type="match status" value="1"/>
</dbReference>
<dbReference type="Pfam" id="PF01256">
    <property type="entry name" value="Carb_kinase"/>
    <property type="match status" value="1"/>
</dbReference>
<keyword evidence="7 17" id="KW-0067">ATP-binding</keyword>
<gene>
    <name evidence="20" type="ORF">CQA58_02025</name>
</gene>
<comment type="catalytic activity">
    <reaction evidence="15 17">
        <text>(6S)-NADHX + ADP = AMP + phosphate + NADH + H(+)</text>
        <dbReference type="Rhea" id="RHEA:32223"/>
        <dbReference type="ChEBI" id="CHEBI:15378"/>
        <dbReference type="ChEBI" id="CHEBI:43474"/>
        <dbReference type="ChEBI" id="CHEBI:57945"/>
        <dbReference type="ChEBI" id="CHEBI:64074"/>
        <dbReference type="ChEBI" id="CHEBI:456215"/>
        <dbReference type="ChEBI" id="CHEBI:456216"/>
        <dbReference type="EC" id="4.2.1.136"/>
    </reaction>
</comment>
<evidence type="ECO:0000313" key="20">
    <source>
        <dbReference type="EMBL" id="RDU71843.1"/>
    </source>
</evidence>
<comment type="catalytic activity">
    <reaction evidence="16 17">
        <text>(6S)-NADPHX + ADP = AMP + phosphate + NADPH + H(+)</text>
        <dbReference type="Rhea" id="RHEA:32235"/>
        <dbReference type="ChEBI" id="CHEBI:15378"/>
        <dbReference type="ChEBI" id="CHEBI:43474"/>
        <dbReference type="ChEBI" id="CHEBI:57783"/>
        <dbReference type="ChEBI" id="CHEBI:64076"/>
        <dbReference type="ChEBI" id="CHEBI:456215"/>
        <dbReference type="ChEBI" id="CHEBI:456216"/>
        <dbReference type="EC" id="4.2.1.136"/>
    </reaction>
</comment>
<dbReference type="GO" id="GO:0110051">
    <property type="term" value="P:metabolite repair"/>
    <property type="evidence" value="ECO:0007669"/>
    <property type="project" value="TreeGrafter"/>
</dbReference>
<keyword evidence="13" id="KW-0511">Multifunctional enzyme</keyword>
<evidence type="ECO:0000256" key="3">
    <source>
        <dbReference type="ARBA" id="ARBA00006001"/>
    </source>
</evidence>
<evidence type="ECO:0000256" key="12">
    <source>
        <dbReference type="ARBA" id="ARBA00023239"/>
    </source>
</evidence>
<comment type="similarity">
    <text evidence="3 17">In the N-terminal section; belongs to the NnrE/AIBP family.</text>
</comment>
<dbReference type="SUPFAM" id="SSF64153">
    <property type="entry name" value="YjeF N-terminal domain-like"/>
    <property type="match status" value="1"/>
</dbReference>
<name>A0A3D8J355_9HELI</name>
<keyword evidence="9 17" id="KW-0630">Potassium</keyword>
<evidence type="ECO:0000256" key="16">
    <source>
        <dbReference type="ARBA" id="ARBA00049209"/>
    </source>
</evidence>
<dbReference type="Gene3D" id="3.40.50.10260">
    <property type="entry name" value="YjeF N-terminal domain"/>
    <property type="match status" value="1"/>
</dbReference>
<keyword evidence="5 17" id="KW-0479">Metal-binding</keyword>
<dbReference type="SUPFAM" id="SSF53613">
    <property type="entry name" value="Ribokinase-like"/>
    <property type="match status" value="1"/>
</dbReference>
<evidence type="ECO:0000256" key="2">
    <source>
        <dbReference type="ARBA" id="ARBA00000909"/>
    </source>
</evidence>
<keyword evidence="21" id="KW-1185">Reference proteome</keyword>
<evidence type="ECO:0000256" key="4">
    <source>
        <dbReference type="ARBA" id="ARBA00009524"/>
    </source>
</evidence>
<dbReference type="PANTHER" id="PTHR12592">
    <property type="entry name" value="ATP-DEPENDENT (S)-NAD(P)H-HYDRATE DEHYDRATASE FAMILY MEMBER"/>
    <property type="match status" value="1"/>
</dbReference>
<keyword evidence="10 17" id="KW-0520">NAD</keyword>
<dbReference type="NCBIfam" id="TIGR00196">
    <property type="entry name" value="yjeF_cterm"/>
    <property type="match status" value="1"/>
</dbReference>
<dbReference type="PANTHER" id="PTHR12592:SF0">
    <property type="entry name" value="ATP-DEPENDENT (S)-NAD(P)H-HYDRATE DEHYDRATASE"/>
    <property type="match status" value="1"/>
</dbReference>
<dbReference type="GO" id="GO:0052856">
    <property type="term" value="F:NAD(P)HX epimerase activity"/>
    <property type="evidence" value="ECO:0007669"/>
    <property type="project" value="UniProtKB-EC"/>
</dbReference>
<protein>
    <recommendedName>
        <fullName evidence="17">Bifunctional NAD(P)H-hydrate repair enzyme</fullName>
    </recommendedName>
    <alternativeName>
        <fullName evidence="17">Nicotinamide nucleotide repair protein</fullName>
    </alternativeName>
    <domain>
        <recommendedName>
            <fullName evidence="17">ADP-dependent (S)-NAD(P)H-hydrate dehydratase</fullName>
            <ecNumber evidence="17">4.2.1.136</ecNumber>
        </recommendedName>
        <alternativeName>
            <fullName evidence="17">ADP-dependent NAD(P)HX dehydratase</fullName>
        </alternativeName>
    </domain>
    <domain>
        <recommendedName>
            <fullName evidence="17">NAD(P)H-hydrate epimerase</fullName>
            <ecNumber evidence="17">5.1.99.6</ecNumber>
        </recommendedName>
    </domain>
</protein>
<keyword evidence="12 17" id="KW-0456">Lyase</keyword>
<keyword evidence="11 17" id="KW-0413">Isomerase</keyword>
<comment type="caution">
    <text evidence="20">The sequence shown here is derived from an EMBL/GenBank/DDBJ whole genome shotgun (WGS) entry which is preliminary data.</text>
</comment>
<dbReference type="InterPro" id="IPR029056">
    <property type="entry name" value="Ribokinase-like"/>
</dbReference>
<evidence type="ECO:0000256" key="8">
    <source>
        <dbReference type="ARBA" id="ARBA00022857"/>
    </source>
</evidence>
<comment type="catalytic activity">
    <reaction evidence="1 17">
        <text>(6R)-NADHX = (6S)-NADHX</text>
        <dbReference type="Rhea" id="RHEA:32215"/>
        <dbReference type="ChEBI" id="CHEBI:64074"/>
        <dbReference type="ChEBI" id="CHEBI:64075"/>
        <dbReference type="EC" id="5.1.99.6"/>
    </reaction>
</comment>
<evidence type="ECO:0000313" key="21">
    <source>
        <dbReference type="Proteomes" id="UP000257045"/>
    </source>
</evidence>
<dbReference type="PROSITE" id="PS51383">
    <property type="entry name" value="YJEF_C_3"/>
    <property type="match status" value="1"/>
</dbReference>
<evidence type="ECO:0000256" key="13">
    <source>
        <dbReference type="ARBA" id="ARBA00023268"/>
    </source>
</evidence>
<feature type="domain" description="YjeF N-terminal" evidence="19">
    <location>
        <begin position="8"/>
        <end position="200"/>
    </location>
</feature>
<dbReference type="InterPro" id="IPR004443">
    <property type="entry name" value="YjeF_N_dom"/>
</dbReference>
<evidence type="ECO:0000259" key="18">
    <source>
        <dbReference type="PROSITE" id="PS51383"/>
    </source>
</evidence>
<dbReference type="InterPro" id="IPR036652">
    <property type="entry name" value="YjeF_N_dom_sf"/>
</dbReference>
<dbReference type="Gene3D" id="3.40.1190.20">
    <property type="match status" value="1"/>
</dbReference>
<reference evidence="20 21" key="1">
    <citation type="submission" date="2018-04" db="EMBL/GenBank/DDBJ databases">
        <title>Novel Campyloabacter and Helicobacter Species and Strains.</title>
        <authorList>
            <person name="Mannion A.J."/>
            <person name="Shen Z."/>
            <person name="Fox J.G."/>
        </authorList>
    </citation>
    <scope>NUCLEOTIDE SEQUENCE [LARGE SCALE GENOMIC DNA]</scope>
    <source>
        <strain evidence="20 21">MIT 04-9366</strain>
    </source>
</reference>
<keyword evidence="8 17" id="KW-0521">NADP</keyword>
<dbReference type="Proteomes" id="UP000257045">
    <property type="component" value="Unassembled WGS sequence"/>
</dbReference>
<comment type="cofactor">
    <cofactor evidence="17">
        <name>K(+)</name>
        <dbReference type="ChEBI" id="CHEBI:29103"/>
    </cofactor>
    <text evidence="17">Binds 1 potassium ion per subunit.</text>
</comment>
<dbReference type="NCBIfam" id="TIGR00197">
    <property type="entry name" value="yjeF_nterm"/>
    <property type="match status" value="1"/>
</dbReference>
<dbReference type="PIRSF" id="PIRSF017184">
    <property type="entry name" value="Nnr"/>
    <property type="match status" value="1"/>
</dbReference>
<organism evidence="20 21">
    <name type="scientific">Helicobacter brantae</name>
    <dbReference type="NCBI Taxonomy" id="375927"/>
    <lineage>
        <taxon>Bacteria</taxon>
        <taxon>Pseudomonadati</taxon>
        <taxon>Campylobacterota</taxon>
        <taxon>Epsilonproteobacteria</taxon>
        <taxon>Campylobacterales</taxon>
        <taxon>Helicobacteraceae</taxon>
        <taxon>Helicobacter</taxon>
    </lineage>
</organism>
<dbReference type="OrthoDB" id="9806925at2"/>
<dbReference type="GO" id="GO:0005524">
    <property type="term" value="F:ATP binding"/>
    <property type="evidence" value="ECO:0007669"/>
    <property type="project" value="UniProtKB-UniRule"/>
</dbReference>
<comment type="similarity">
    <text evidence="4 17">In the C-terminal section; belongs to the NnrD/CARKD family.</text>
</comment>
<evidence type="ECO:0000256" key="6">
    <source>
        <dbReference type="ARBA" id="ARBA00022741"/>
    </source>
</evidence>
<dbReference type="EC" id="4.2.1.136" evidence="17"/>
<dbReference type="AlphaFoldDB" id="A0A3D8J355"/>
<dbReference type="RefSeq" id="WP_115569053.1">
    <property type="nucleotide sequence ID" value="NZ_NXLV01000002.1"/>
</dbReference>
<dbReference type="EMBL" id="NXLV01000002">
    <property type="protein sequence ID" value="RDU71843.1"/>
    <property type="molecule type" value="Genomic_DNA"/>
</dbReference>
<dbReference type="GO" id="GO:0052855">
    <property type="term" value="F:ADP-dependent NAD(P)H-hydrate dehydratase activity"/>
    <property type="evidence" value="ECO:0007669"/>
    <property type="project" value="UniProtKB-UniRule"/>
</dbReference>
<comment type="function">
    <text evidence="14 17">Bifunctional enzyme that catalyzes the epimerization of the S- and R-forms of NAD(P)HX and the dehydration of the S-form of NAD(P)HX at the expense of ADP, which is converted to AMP. This allows the repair of both epimers of NAD(P)HX, a damaged form of NAD(P)H that is a result of enzymatic or heat-dependent hydration.</text>
</comment>
<evidence type="ECO:0000256" key="14">
    <source>
        <dbReference type="ARBA" id="ARBA00025153"/>
    </source>
</evidence>
<evidence type="ECO:0000256" key="15">
    <source>
        <dbReference type="ARBA" id="ARBA00048238"/>
    </source>
</evidence>
<evidence type="ECO:0000256" key="9">
    <source>
        <dbReference type="ARBA" id="ARBA00022958"/>
    </source>
</evidence>
<dbReference type="EC" id="5.1.99.6" evidence="17"/>
<accession>A0A3D8J355</accession>
<dbReference type="PROSITE" id="PS51385">
    <property type="entry name" value="YJEF_N"/>
    <property type="match status" value="1"/>
</dbReference>